<evidence type="ECO:0000313" key="3">
    <source>
        <dbReference type="EMBL" id="MDI3419536.1"/>
    </source>
</evidence>
<evidence type="ECO:0000256" key="2">
    <source>
        <dbReference type="SAM" id="SignalP"/>
    </source>
</evidence>
<feature type="region of interest" description="Disordered" evidence="1">
    <location>
        <begin position="22"/>
        <end position="57"/>
    </location>
</feature>
<name>A0ABT6SVW0_9ACTN</name>
<organism evidence="3 4">
    <name type="scientific">Streptomyces luteolus</name>
    <dbReference type="NCBI Taxonomy" id="3043615"/>
    <lineage>
        <taxon>Bacteria</taxon>
        <taxon>Bacillati</taxon>
        <taxon>Actinomycetota</taxon>
        <taxon>Actinomycetes</taxon>
        <taxon>Kitasatosporales</taxon>
        <taxon>Streptomycetaceae</taxon>
        <taxon>Streptomyces</taxon>
    </lineage>
</organism>
<dbReference type="RefSeq" id="WP_282535448.1">
    <property type="nucleotide sequence ID" value="NZ_JASCIS010000011.1"/>
</dbReference>
<feature type="chain" id="PRO_5046193746" description="Lipoprotein" evidence="2">
    <location>
        <begin position="22"/>
        <end position="192"/>
    </location>
</feature>
<evidence type="ECO:0008006" key="5">
    <source>
        <dbReference type="Google" id="ProtNLM"/>
    </source>
</evidence>
<comment type="caution">
    <text evidence="3">The sequence shown here is derived from an EMBL/GenBank/DDBJ whole genome shotgun (WGS) entry which is preliminary data.</text>
</comment>
<keyword evidence="4" id="KW-1185">Reference proteome</keyword>
<dbReference type="EMBL" id="JASCIS010000011">
    <property type="protein sequence ID" value="MDI3419536.1"/>
    <property type="molecule type" value="Genomic_DNA"/>
</dbReference>
<keyword evidence="2" id="KW-0732">Signal</keyword>
<evidence type="ECO:0000256" key="1">
    <source>
        <dbReference type="SAM" id="MobiDB-lite"/>
    </source>
</evidence>
<reference evidence="3 4" key="1">
    <citation type="submission" date="2023-05" db="EMBL/GenBank/DDBJ databases">
        <title>Draft genome sequence of Streptomyces sp. B-S-A12 isolated from a cave soil in Thailand.</title>
        <authorList>
            <person name="Chamroensaksri N."/>
            <person name="Muangham S."/>
        </authorList>
    </citation>
    <scope>NUCLEOTIDE SEQUENCE [LARGE SCALE GENOMIC DNA]</scope>
    <source>
        <strain evidence="3 4">B-S-A12</strain>
    </source>
</reference>
<dbReference type="PROSITE" id="PS51257">
    <property type="entry name" value="PROKAR_LIPOPROTEIN"/>
    <property type="match status" value="1"/>
</dbReference>
<sequence>MKARRALTAAMLATGLVLTVAGCGGDEDGGRKQTTSESTTSSKGKDEGGDDRPQEPAEDAVLAEVTGEDGITLVVNSAVRDEGGFLTVNGTVKNGSGGTWVPTGWRGEEKELVGNAASMAGAAIVDKTGKKRYLILRDTEGRCLCTQFQGGFKAGEEKTFYAQFPAPPDTSANVAFQVGDMPPADIQITEGE</sequence>
<protein>
    <recommendedName>
        <fullName evidence="5">Lipoprotein</fullName>
    </recommendedName>
</protein>
<proteinExistence type="predicted"/>
<gene>
    <name evidence="3" type="ORF">QIT00_13370</name>
</gene>
<feature type="compositionally biased region" description="Basic and acidic residues" evidence="1">
    <location>
        <begin position="43"/>
        <end position="55"/>
    </location>
</feature>
<feature type="signal peptide" evidence="2">
    <location>
        <begin position="1"/>
        <end position="21"/>
    </location>
</feature>
<accession>A0ABT6SVW0</accession>
<evidence type="ECO:0000313" key="4">
    <source>
        <dbReference type="Proteomes" id="UP001237105"/>
    </source>
</evidence>
<dbReference type="Proteomes" id="UP001237105">
    <property type="component" value="Unassembled WGS sequence"/>
</dbReference>